<organism evidence="1 2">
    <name type="scientific">Candidatus Hakubella thermalkaliphila</name>
    <dbReference type="NCBI Taxonomy" id="2754717"/>
    <lineage>
        <taxon>Bacteria</taxon>
        <taxon>Bacillati</taxon>
        <taxon>Actinomycetota</taxon>
        <taxon>Actinomycetota incertae sedis</taxon>
        <taxon>Candidatus Hakubellales</taxon>
        <taxon>Candidatus Hakubellaceae</taxon>
        <taxon>Candidatus Hakubella</taxon>
    </lineage>
</organism>
<feature type="non-terminal residue" evidence="1">
    <location>
        <position position="1"/>
    </location>
</feature>
<dbReference type="EMBL" id="BLRY01000601">
    <property type="protein sequence ID" value="GFP29051.1"/>
    <property type="molecule type" value="Genomic_DNA"/>
</dbReference>
<dbReference type="AlphaFoldDB" id="A0A6V8PDZ9"/>
<accession>A0A6V8PDZ9</accession>
<protein>
    <recommendedName>
        <fullName evidence="3">Holliday junction resolvase</fullName>
    </recommendedName>
</protein>
<evidence type="ECO:0000313" key="2">
    <source>
        <dbReference type="Proteomes" id="UP000591948"/>
    </source>
</evidence>
<dbReference type="Proteomes" id="UP000591948">
    <property type="component" value="Unassembled WGS sequence"/>
</dbReference>
<proteinExistence type="predicted"/>
<dbReference type="RefSeq" id="WP_176234188.1">
    <property type="nucleotide sequence ID" value="NZ_BLRY01000601.1"/>
</dbReference>
<sequence>FVVPDLDIAKEGQRRWAEVKTKAGATYTRITKQLEHGIPLAHFNDYLQIEKITGCEVWLFIYEEDTQCVLSGRLKDLARSKRIYGGNKMSCGGMIFFPRIAFKSFSHLSNFSKYRG</sequence>
<reference evidence="1 2" key="1">
    <citation type="journal article" date="2020" name="Front. Microbiol.">
        <title>Single-cell genomics of novel Actinobacteria with the Wood-Ljungdahl pathway discovered in a serpentinizing system.</title>
        <authorList>
            <person name="Merino N."/>
            <person name="Kawai M."/>
            <person name="Boyd E.S."/>
            <person name="Colman D.R."/>
            <person name="McGlynn S.E."/>
            <person name="Nealson K.H."/>
            <person name="Kurokawa K."/>
            <person name="Hongoh Y."/>
        </authorList>
    </citation>
    <scope>NUCLEOTIDE SEQUENCE [LARGE SCALE GENOMIC DNA]</scope>
    <source>
        <strain evidence="1 2">S33</strain>
    </source>
</reference>
<comment type="caution">
    <text evidence="1">The sequence shown here is derived from an EMBL/GenBank/DDBJ whole genome shotgun (WGS) entry which is preliminary data.</text>
</comment>
<keyword evidence="2" id="KW-1185">Reference proteome</keyword>
<evidence type="ECO:0000313" key="1">
    <source>
        <dbReference type="EMBL" id="GFP29051.1"/>
    </source>
</evidence>
<name>A0A6V8PDZ9_9ACTN</name>
<gene>
    <name evidence="1" type="ORF">HKBW3S33_02467</name>
</gene>
<evidence type="ECO:0008006" key="3">
    <source>
        <dbReference type="Google" id="ProtNLM"/>
    </source>
</evidence>